<dbReference type="NCBIfam" id="TIGR00797">
    <property type="entry name" value="matE"/>
    <property type="match status" value="1"/>
</dbReference>
<feature type="transmembrane region" description="Helical" evidence="7">
    <location>
        <begin position="21"/>
        <end position="39"/>
    </location>
</feature>
<evidence type="ECO:0000313" key="8">
    <source>
        <dbReference type="EMBL" id="MCC2168394.1"/>
    </source>
</evidence>
<dbReference type="PANTHER" id="PTHR43549:SF3">
    <property type="entry name" value="MULTIDRUG RESISTANCE PROTEIN YPNP-RELATED"/>
    <property type="match status" value="1"/>
</dbReference>
<feature type="transmembrane region" description="Helical" evidence="7">
    <location>
        <begin position="96"/>
        <end position="122"/>
    </location>
</feature>
<keyword evidence="5 7" id="KW-1133">Transmembrane helix</keyword>
<name>A0AAE3DN61_9FIRM</name>
<feature type="transmembrane region" description="Helical" evidence="7">
    <location>
        <begin position="362"/>
        <end position="380"/>
    </location>
</feature>
<proteinExistence type="predicted"/>
<feature type="transmembrane region" description="Helical" evidence="7">
    <location>
        <begin position="200"/>
        <end position="220"/>
    </location>
</feature>
<comment type="subcellular location">
    <subcellularLocation>
        <location evidence="1">Cell membrane</location>
        <topology evidence="1">Multi-pass membrane protein</topology>
    </subcellularLocation>
</comment>
<dbReference type="CDD" id="cd13138">
    <property type="entry name" value="MATE_yoeA_like"/>
    <property type="match status" value="1"/>
</dbReference>
<evidence type="ECO:0000256" key="2">
    <source>
        <dbReference type="ARBA" id="ARBA00022448"/>
    </source>
</evidence>
<accession>A0AAE3DN61</accession>
<keyword evidence="4 7" id="KW-0812">Transmembrane</keyword>
<reference evidence="8 9" key="1">
    <citation type="submission" date="2021-10" db="EMBL/GenBank/DDBJ databases">
        <title>Anaerobic single-cell dispensing facilitates the cultivation of human gut bacteria.</title>
        <authorList>
            <person name="Afrizal A."/>
        </authorList>
    </citation>
    <scope>NUCLEOTIDE SEQUENCE [LARGE SCALE GENOMIC DNA]</scope>
    <source>
        <strain evidence="8 9">CLA-AA-H244</strain>
    </source>
</reference>
<evidence type="ECO:0000256" key="3">
    <source>
        <dbReference type="ARBA" id="ARBA00022475"/>
    </source>
</evidence>
<dbReference type="InterPro" id="IPR052031">
    <property type="entry name" value="Membrane_Transporter-Flippase"/>
</dbReference>
<organism evidence="8 9">
    <name type="scientific">Gallintestinimicrobium propionicum</name>
    <dbReference type="NCBI Taxonomy" id="2981770"/>
    <lineage>
        <taxon>Bacteria</taxon>
        <taxon>Bacillati</taxon>
        <taxon>Bacillota</taxon>
        <taxon>Clostridia</taxon>
        <taxon>Lachnospirales</taxon>
        <taxon>Lachnospiraceae</taxon>
        <taxon>Gallintestinimicrobium</taxon>
    </lineage>
</organism>
<evidence type="ECO:0000256" key="6">
    <source>
        <dbReference type="ARBA" id="ARBA00023136"/>
    </source>
</evidence>
<keyword evidence="2" id="KW-0813">Transport</keyword>
<dbReference type="InterPro" id="IPR002528">
    <property type="entry name" value="MATE_fam"/>
</dbReference>
<gene>
    <name evidence="8" type="ORF">LKD45_11975</name>
</gene>
<sequence>MEKRQHKQKAVLMTEGPIWRCLLLFALPLMAGNLFQQLYNTVDSIVVGNFVGKEALAAVGSTDSVINTFIGFFSGMSTGAGVIISQYYGGKKEEKVSIAVQTTIALTLCMSILCTVLALLLVPSLLRLMGTPDDVFPEAATYLRIYFIGVTGLLFYNMGAGILRAVGDSRRPLYFLIFCAVLNTLLDLLFVAVLRFGIAGAAWATILSQGISALLTLFVLTREKACYRIIWSKVRLDPNMTKKIFFLGLPAAIQMAVTSFSNVFVQAYINRFGSAAMAGWSSYGKIDKFCVLPIQSLSLGVTTFVGQNLGARKIDRVRQSTKVGTLLCFAVAILITIPVLIFARPLVSMFNRTPEVLDYGTLFIRLEMPFYLALCINQVHAGTLRGIGNTKAPMVIMMSCFIVFRQIYLYTITQFTDSVIAVALGYPLGWVLCSICLFTYYRHTKLETYLR</sequence>
<feature type="transmembrane region" description="Helical" evidence="7">
    <location>
        <begin position="173"/>
        <end position="194"/>
    </location>
</feature>
<dbReference type="GO" id="GO:0005886">
    <property type="term" value="C:plasma membrane"/>
    <property type="evidence" value="ECO:0007669"/>
    <property type="project" value="UniProtKB-SubCell"/>
</dbReference>
<evidence type="ECO:0000256" key="7">
    <source>
        <dbReference type="SAM" id="Phobius"/>
    </source>
</evidence>
<keyword evidence="3" id="KW-1003">Cell membrane</keyword>
<dbReference type="GO" id="GO:0015297">
    <property type="term" value="F:antiporter activity"/>
    <property type="evidence" value="ECO:0007669"/>
    <property type="project" value="InterPro"/>
</dbReference>
<dbReference type="GO" id="GO:0042910">
    <property type="term" value="F:xenobiotic transmembrane transporter activity"/>
    <property type="evidence" value="ECO:0007669"/>
    <property type="project" value="InterPro"/>
</dbReference>
<dbReference type="RefSeq" id="WP_262584563.1">
    <property type="nucleotide sequence ID" value="NZ_JAJEQF010000034.1"/>
</dbReference>
<evidence type="ECO:0000256" key="4">
    <source>
        <dbReference type="ARBA" id="ARBA00022692"/>
    </source>
</evidence>
<dbReference type="Proteomes" id="UP001199355">
    <property type="component" value="Unassembled WGS sequence"/>
</dbReference>
<dbReference type="InterPro" id="IPR048279">
    <property type="entry name" value="MdtK-like"/>
</dbReference>
<dbReference type="Pfam" id="PF01554">
    <property type="entry name" value="MatE"/>
    <property type="match status" value="2"/>
</dbReference>
<feature type="transmembrane region" description="Helical" evidence="7">
    <location>
        <begin position="65"/>
        <end position="84"/>
    </location>
</feature>
<protein>
    <submittedName>
        <fullName evidence="8">MATE family efflux transporter</fullName>
    </submittedName>
</protein>
<feature type="transmembrane region" description="Helical" evidence="7">
    <location>
        <begin position="244"/>
        <end position="269"/>
    </location>
</feature>
<evidence type="ECO:0000256" key="1">
    <source>
        <dbReference type="ARBA" id="ARBA00004651"/>
    </source>
</evidence>
<dbReference type="AlphaFoldDB" id="A0AAE3DN61"/>
<dbReference type="PANTHER" id="PTHR43549">
    <property type="entry name" value="MULTIDRUG RESISTANCE PROTEIN YPNP-RELATED"/>
    <property type="match status" value="1"/>
</dbReference>
<comment type="caution">
    <text evidence="8">The sequence shown here is derived from an EMBL/GenBank/DDBJ whole genome shotgun (WGS) entry which is preliminary data.</text>
</comment>
<evidence type="ECO:0000313" key="9">
    <source>
        <dbReference type="Proteomes" id="UP001199355"/>
    </source>
</evidence>
<feature type="transmembrane region" description="Helical" evidence="7">
    <location>
        <begin position="323"/>
        <end position="342"/>
    </location>
</feature>
<keyword evidence="9" id="KW-1185">Reference proteome</keyword>
<feature type="transmembrane region" description="Helical" evidence="7">
    <location>
        <begin position="142"/>
        <end position="166"/>
    </location>
</feature>
<feature type="transmembrane region" description="Helical" evidence="7">
    <location>
        <begin position="418"/>
        <end position="441"/>
    </location>
</feature>
<evidence type="ECO:0000256" key="5">
    <source>
        <dbReference type="ARBA" id="ARBA00022989"/>
    </source>
</evidence>
<keyword evidence="6 7" id="KW-0472">Membrane</keyword>
<dbReference type="EMBL" id="JAJEQF010000034">
    <property type="protein sequence ID" value="MCC2168394.1"/>
    <property type="molecule type" value="Genomic_DNA"/>
</dbReference>
<dbReference type="PIRSF" id="PIRSF006603">
    <property type="entry name" value="DinF"/>
    <property type="match status" value="1"/>
</dbReference>
<feature type="transmembrane region" description="Helical" evidence="7">
    <location>
        <begin position="392"/>
        <end position="412"/>
    </location>
</feature>
<feature type="transmembrane region" description="Helical" evidence="7">
    <location>
        <begin position="289"/>
        <end position="311"/>
    </location>
</feature>